<gene>
    <name evidence="7" type="ORF">G5V65_03955</name>
</gene>
<evidence type="ECO:0000313" key="8">
    <source>
        <dbReference type="Proteomes" id="UP000474758"/>
    </source>
</evidence>
<evidence type="ECO:0000313" key="7">
    <source>
        <dbReference type="EMBL" id="NGQ90037.1"/>
    </source>
</evidence>
<keyword evidence="7" id="KW-0966">Cell projection</keyword>
<dbReference type="InterPro" id="IPR010810">
    <property type="entry name" value="Flagellin_hook_IN_motif"/>
</dbReference>
<dbReference type="PRINTS" id="PR00207">
    <property type="entry name" value="FLAGELLIN"/>
</dbReference>
<feature type="domain" description="Flagellin C-terminal" evidence="6">
    <location>
        <begin position="420"/>
        <end position="505"/>
    </location>
</feature>
<dbReference type="EMBL" id="JAALFE010000003">
    <property type="protein sequence ID" value="NGQ90037.1"/>
    <property type="molecule type" value="Genomic_DNA"/>
</dbReference>
<protein>
    <recommendedName>
        <fullName evidence="4">Flagellin</fullName>
    </recommendedName>
</protein>
<dbReference type="RefSeq" id="WP_165047273.1">
    <property type="nucleotide sequence ID" value="NZ_JAALFE010000003.1"/>
</dbReference>
<accession>A0A6M1TPR3</accession>
<dbReference type="Gene3D" id="2.170.280.10">
    <property type="entry name" value="f41 fragment of flagellin, middle domain"/>
    <property type="match status" value="1"/>
</dbReference>
<keyword evidence="2 4" id="KW-0964">Secreted</keyword>
<dbReference type="GO" id="GO:0009288">
    <property type="term" value="C:bacterial-type flagellum"/>
    <property type="evidence" value="ECO:0007669"/>
    <property type="project" value="UniProtKB-SubCell"/>
</dbReference>
<keyword evidence="7" id="KW-0969">Cilium</keyword>
<comment type="similarity">
    <text evidence="1 4">Belongs to the bacterial flagellin family.</text>
</comment>
<dbReference type="Gene3D" id="2.30.220.10">
    <property type="entry name" value="f41 fragment of flagellin, C-terminal domain"/>
    <property type="match status" value="1"/>
</dbReference>
<proteinExistence type="inferred from homology"/>
<name>A0A6M1TPR3_9RHOB</name>
<evidence type="ECO:0000259" key="6">
    <source>
        <dbReference type="Pfam" id="PF00700"/>
    </source>
</evidence>
<keyword evidence="8" id="KW-1185">Reference proteome</keyword>
<dbReference type="Proteomes" id="UP000474758">
    <property type="component" value="Unassembled WGS sequence"/>
</dbReference>
<dbReference type="PANTHER" id="PTHR42792">
    <property type="entry name" value="FLAGELLIN"/>
    <property type="match status" value="1"/>
</dbReference>
<dbReference type="Pfam" id="PF07196">
    <property type="entry name" value="Flagellin_IN"/>
    <property type="match status" value="2"/>
</dbReference>
<evidence type="ECO:0000256" key="4">
    <source>
        <dbReference type="RuleBase" id="RU362073"/>
    </source>
</evidence>
<comment type="subcellular location">
    <subcellularLocation>
        <location evidence="4">Secreted</location>
    </subcellularLocation>
    <subcellularLocation>
        <location evidence="4">Bacterial flagellum</location>
    </subcellularLocation>
</comment>
<dbReference type="Gene3D" id="6.10.10.10">
    <property type="entry name" value="Flagellar export chaperone, C-terminal domain"/>
    <property type="match status" value="1"/>
</dbReference>
<dbReference type="PANTHER" id="PTHR42792:SF2">
    <property type="entry name" value="FLAGELLIN"/>
    <property type="match status" value="1"/>
</dbReference>
<evidence type="ECO:0000259" key="5">
    <source>
        <dbReference type="Pfam" id="PF00669"/>
    </source>
</evidence>
<keyword evidence="3 4" id="KW-0975">Bacterial flagellum</keyword>
<evidence type="ECO:0000256" key="3">
    <source>
        <dbReference type="ARBA" id="ARBA00023143"/>
    </source>
</evidence>
<dbReference type="InterPro" id="IPR046358">
    <property type="entry name" value="Flagellin_C"/>
</dbReference>
<dbReference type="Pfam" id="PF00700">
    <property type="entry name" value="Flagellin_C"/>
    <property type="match status" value="1"/>
</dbReference>
<dbReference type="SUPFAM" id="SSF64518">
    <property type="entry name" value="Phase 1 flagellin"/>
    <property type="match status" value="1"/>
</dbReference>
<dbReference type="GO" id="GO:0005576">
    <property type="term" value="C:extracellular region"/>
    <property type="evidence" value="ECO:0007669"/>
    <property type="project" value="UniProtKB-SubCell"/>
</dbReference>
<organism evidence="7 8">
    <name type="scientific">Paragemmobacter kunshanensis</name>
    <dbReference type="NCBI Taxonomy" id="2583234"/>
    <lineage>
        <taxon>Bacteria</taxon>
        <taxon>Pseudomonadati</taxon>
        <taxon>Pseudomonadota</taxon>
        <taxon>Alphaproteobacteria</taxon>
        <taxon>Rhodobacterales</taxon>
        <taxon>Paracoccaceae</taxon>
        <taxon>Paragemmobacter</taxon>
    </lineage>
</organism>
<dbReference type="Gene3D" id="1.20.1330.10">
    <property type="entry name" value="f41 fragment of flagellin, N-terminal domain"/>
    <property type="match status" value="1"/>
</dbReference>
<keyword evidence="7" id="KW-0282">Flagellum</keyword>
<dbReference type="InterPro" id="IPR001029">
    <property type="entry name" value="Flagellin_N"/>
</dbReference>
<dbReference type="GO" id="GO:0005198">
    <property type="term" value="F:structural molecule activity"/>
    <property type="evidence" value="ECO:0007669"/>
    <property type="project" value="UniProtKB-UniRule"/>
</dbReference>
<comment type="caution">
    <text evidence="7">The sequence shown here is derived from an EMBL/GenBank/DDBJ whole genome shotgun (WGS) entry which is preliminary data.</text>
</comment>
<reference evidence="7 8" key="1">
    <citation type="submission" date="2020-02" db="EMBL/GenBank/DDBJ databases">
        <title>Rhodobacter translucens sp. nov., a novel bacterium isolated from activated sludge.</title>
        <authorList>
            <person name="Liu J."/>
        </authorList>
    </citation>
    <scope>NUCLEOTIDE SEQUENCE [LARGE SCALE GENOMIC DNA]</scope>
    <source>
        <strain evidence="7 8">HX-7-19</strain>
    </source>
</reference>
<comment type="function">
    <text evidence="4">Flagellin is the subunit protein which polymerizes to form the filaments of bacterial flagella.</text>
</comment>
<sequence>MTTINTNIGAIAAQANMTKVNDDFNTAMTRLSSGLRINAAKDDAAGMAIAEKMTSQVMGINQAIRNASDGKNLLDTTESAHVEVSNMLQRVRELAVQSANDTNTGSDRGNITAEARQLVAEINRVAENTTFNGMKVMDGSFNGKQFQIGADAGQTLSISIDSTAATDIGAYKVKSNVSIADNATTPAGTRGAQTLAISGFAGSTTISATATMSASELAAEVNSKSAQTGVEATATTKARLSGLTDEGMVSFSVNGTSIGTVAIGDVDDLRSLRDAINSQTTKTGVTASMGDDNGEIILTNSTGANIAITGFTATNSGAAVGSEPNLSVTALDSEGTAVGAAVVLDHDTATAADVRTSATVTGEVTFTSTQTFSVNTSNADVAATATVTEVGFFSDRAKDAELSSVANIDLSTAENAAKAIGVIDVALQKISQARGNLGAQSNRLDSTISNLTNISVSVQTARSQVVDADFAKESTNLARGQILSQAATAMLAQANSSKQNVLSLLRG</sequence>
<dbReference type="Pfam" id="PF00669">
    <property type="entry name" value="Flagellin_N"/>
    <property type="match status" value="1"/>
</dbReference>
<evidence type="ECO:0000256" key="1">
    <source>
        <dbReference type="ARBA" id="ARBA00005709"/>
    </source>
</evidence>
<evidence type="ECO:0000256" key="2">
    <source>
        <dbReference type="ARBA" id="ARBA00022525"/>
    </source>
</evidence>
<dbReference type="InterPro" id="IPR001492">
    <property type="entry name" value="Flagellin"/>
</dbReference>
<feature type="domain" description="Flagellin N-terminal" evidence="5">
    <location>
        <begin position="4"/>
        <end position="140"/>
    </location>
</feature>
<dbReference type="InterPro" id="IPR042187">
    <property type="entry name" value="Flagellin_C_sub2"/>
</dbReference>
<dbReference type="AlphaFoldDB" id="A0A6M1TPR3"/>